<feature type="domain" description="Malonyl-CoA:ACP transacylase (MAT)" evidence="6">
    <location>
        <begin position="13"/>
        <end position="313"/>
    </location>
</feature>
<dbReference type="InterPro" id="IPR024925">
    <property type="entry name" value="Malonyl_CoA-ACP_transAc"/>
</dbReference>
<dbReference type="GO" id="GO:0006633">
    <property type="term" value="P:fatty acid biosynthetic process"/>
    <property type="evidence" value="ECO:0007669"/>
    <property type="project" value="TreeGrafter"/>
</dbReference>
<dbReference type="EC" id="2.3.1.39" evidence="2"/>
<accession>A0A3B0YW09</accession>
<reference evidence="7" key="1">
    <citation type="submission" date="2018-06" db="EMBL/GenBank/DDBJ databases">
        <authorList>
            <person name="Zhirakovskaya E."/>
        </authorList>
    </citation>
    <scope>NUCLEOTIDE SEQUENCE</scope>
</reference>
<dbReference type="PANTHER" id="PTHR42681">
    <property type="entry name" value="MALONYL-COA-ACYL CARRIER PROTEIN TRANSACYLASE, MITOCHONDRIAL"/>
    <property type="match status" value="1"/>
</dbReference>
<evidence type="ECO:0000259" key="6">
    <source>
        <dbReference type="SMART" id="SM00827"/>
    </source>
</evidence>
<protein>
    <recommendedName>
        <fullName evidence="2">[acyl-carrier-protein] S-malonyltransferase</fullName>
        <ecNumber evidence="2">2.3.1.39</ecNumber>
    </recommendedName>
</protein>
<dbReference type="InterPro" id="IPR016036">
    <property type="entry name" value="Malonyl_transacylase_ACP-bd"/>
</dbReference>
<evidence type="ECO:0000256" key="4">
    <source>
        <dbReference type="ARBA" id="ARBA00023315"/>
    </source>
</evidence>
<evidence type="ECO:0000256" key="3">
    <source>
        <dbReference type="ARBA" id="ARBA00022679"/>
    </source>
</evidence>
<dbReference type="InterPro" id="IPR050858">
    <property type="entry name" value="Mal-CoA-ACP_Trans/PKS_FabD"/>
</dbReference>
<dbReference type="InterPro" id="IPR004410">
    <property type="entry name" value="Malonyl_CoA-ACP_transAc_FabD"/>
</dbReference>
<dbReference type="NCBIfam" id="TIGR00128">
    <property type="entry name" value="fabD"/>
    <property type="match status" value="1"/>
</dbReference>
<gene>
    <name evidence="7" type="ORF">MNBD_GAMMA15-849</name>
</gene>
<evidence type="ECO:0000313" key="7">
    <source>
        <dbReference type="EMBL" id="VAW79677.1"/>
    </source>
</evidence>
<dbReference type="InterPro" id="IPR016035">
    <property type="entry name" value="Acyl_Trfase/lysoPLipase"/>
</dbReference>
<dbReference type="FunFam" id="3.30.70.250:FF:000001">
    <property type="entry name" value="Malonyl CoA-acyl carrier protein transacylase"/>
    <property type="match status" value="1"/>
</dbReference>
<dbReference type="EMBL" id="UOFN01000118">
    <property type="protein sequence ID" value="VAW79677.1"/>
    <property type="molecule type" value="Genomic_DNA"/>
</dbReference>
<dbReference type="GO" id="GO:0004314">
    <property type="term" value="F:[acyl-carrier-protein] S-malonyltransferase activity"/>
    <property type="evidence" value="ECO:0007669"/>
    <property type="project" value="UniProtKB-EC"/>
</dbReference>
<dbReference type="AlphaFoldDB" id="A0A3B0YW09"/>
<dbReference type="Gene3D" id="3.30.70.250">
    <property type="entry name" value="Malonyl-CoA ACP transacylase, ACP-binding"/>
    <property type="match status" value="1"/>
</dbReference>
<evidence type="ECO:0000256" key="1">
    <source>
        <dbReference type="ARBA" id="ARBA00008217"/>
    </source>
</evidence>
<evidence type="ECO:0000256" key="2">
    <source>
        <dbReference type="ARBA" id="ARBA00013258"/>
    </source>
</evidence>
<dbReference type="Pfam" id="PF00698">
    <property type="entry name" value="Acyl_transf_1"/>
    <property type="match status" value="1"/>
</dbReference>
<comment type="similarity">
    <text evidence="1">Belongs to the FabD family.</text>
</comment>
<dbReference type="InterPro" id="IPR014043">
    <property type="entry name" value="Acyl_transferase_dom"/>
</dbReference>
<dbReference type="SUPFAM" id="SSF52151">
    <property type="entry name" value="FabD/lysophospholipase-like"/>
    <property type="match status" value="1"/>
</dbReference>
<evidence type="ECO:0000256" key="5">
    <source>
        <dbReference type="ARBA" id="ARBA00048462"/>
    </source>
</evidence>
<dbReference type="PANTHER" id="PTHR42681:SF1">
    <property type="entry name" value="MALONYL-COA-ACYL CARRIER PROTEIN TRANSACYLASE, MITOCHONDRIAL"/>
    <property type="match status" value="1"/>
</dbReference>
<dbReference type="PIRSF" id="PIRSF000446">
    <property type="entry name" value="Mct"/>
    <property type="match status" value="1"/>
</dbReference>
<dbReference type="InterPro" id="IPR001227">
    <property type="entry name" value="Ac_transferase_dom_sf"/>
</dbReference>
<organism evidence="7">
    <name type="scientific">hydrothermal vent metagenome</name>
    <dbReference type="NCBI Taxonomy" id="652676"/>
    <lineage>
        <taxon>unclassified sequences</taxon>
        <taxon>metagenomes</taxon>
        <taxon>ecological metagenomes</taxon>
    </lineage>
</organism>
<comment type="catalytic activity">
    <reaction evidence="5">
        <text>holo-[ACP] + malonyl-CoA = malonyl-[ACP] + CoA</text>
        <dbReference type="Rhea" id="RHEA:41792"/>
        <dbReference type="Rhea" id="RHEA-COMP:9623"/>
        <dbReference type="Rhea" id="RHEA-COMP:9685"/>
        <dbReference type="ChEBI" id="CHEBI:57287"/>
        <dbReference type="ChEBI" id="CHEBI:57384"/>
        <dbReference type="ChEBI" id="CHEBI:64479"/>
        <dbReference type="ChEBI" id="CHEBI:78449"/>
        <dbReference type="EC" id="2.3.1.39"/>
    </reaction>
</comment>
<keyword evidence="3 7" id="KW-0808">Transferase</keyword>
<keyword evidence="4 7" id="KW-0012">Acyltransferase</keyword>
<name>A0A3B0YW09_9ZZZZ</name>
<proteinExistence type="inferred from homology"/>
<dbReference type="SMART" id="SM00827">
    <property type="entry name" value="PKS_AT"/>
    <property type="match status" value="1"/>
</dbReference>
<sequence length="317" mass="33082">MPTSNTLSTLAMVFPGQGSQSIGMLSALADAFPQVGETFASASSVLGYNLWERVQNGPAEALNQTACTQPAMLAAGVATWRCWQAKTDIVPALMAGHSLGEYTALVCSGAIEFTDAIALVEKRGEFMQAAVPEGIGAMAAILGLEDEQVEAVCKEASQGEVVSAVNFNSPGQVVIAGNSAAVERAMRLAKTAGAKRALPLPVSVPSHCSLMESAAKQLAEQLAGLSIQVPSIPVIHNVDALPHNNVVDICAALTAQLHRPVRWVECVRTMHTQGVNTLVEAGPGKVLAGLTRRIEKTLSGVPVQSVDNLNKAIDLVN</sequence>
<dbReference type="Gene3D" id="3.40.366.10">
    <property type="entry name" value="Malonyl-Coenzyme A Acyl Carrier Protein, domain 2"/>
    <property type="match status" value="1"/>
</dbReference>
<dbReference type="GO" id="GO:0005829">
    <property type="term" value="C:cytosol"/>
    <property type="evidence" value="ECO:0007669"/>
    <property type="project" value="TreeGrafter"/>
</dbReference>
<dbReference type="SUPFAM" id="SSF55048">
    <property type="entry name" value="Probable ACP-binding domain of malonyl-CoA ACP transacylase"/>
    <property type="match status" value="1"/>
</dbReference>